<dbReference type="Proteomes" id="UP001147782">
    <property type="component" value="Unassembled WGS sequence"/>
</dbReference>
<dbReference type="OrthoDB" id="197676at2759"/>
<evidence type="ECO:0000256" key="3">
    <source>
        <dbReference type="ARBA" id="ARBA00023242"/>
    </source>
</evidence>
<dbReference type="InterPro" id="IPR043451">
    <property type="entry name" value="Myocardin-like"/>
</dbReference>
<keyword evidence="2" id="KW-0677">Repeat</keyword>
<organism evidence="6 7">
    <name type="scientific">Penicillium cataractarum</name>
    <dbReference type="NCBI Taxonomy" id="2100454"/>
    <lineage>
        <taxon>Eukaryota</taxon>
        <taxon>Fungi</taxon>
        <taxon>Dikarya</taxon>
        <taxon>Ascomycota</taxon>
        <taxon>Pezizomycotina</taxon>
        <taxon>Eurotiomycetes</taxon>
        <taxon>Eurotiomycetidae</taxon>
        <taxon>Eurotiales</taxon>
        <taxon>Aspergillaceae</taxon>
        <taxon>Penicillium</taxon>
    </lineage>
</organism>
<dbReference type="EMBL" id="JAPZBS010000001">
    <property type="protein sequence ID" value="KAJ5389035.1"/>
    <property type="molecule type" value="Genomic_DNA"/>
</dbReference>
<protein>
    <submittedName>
        <fullName evidence="6">Uncharacterized protein</fullName>
    </submittedName>
</protein>
<dbReference type="PANTHER" id="PTHR22793">
    <property type="entry name" value="MYOCARDIN-RELATED TRANSCRIPTION FACTOR-RELATED"/>
    <property type="match status" value="1"/>
</dbReference>
<evidence type="ECO:0000256" key="4">
    <source>
        <dbReference type="PROSITE-ProRule" id="PRU00401"/>
    </source>
</evidence>
<dbReference type="RefSeq" id="XP_056559763.1">
    <property type="nucleotide sequence ID" value="XM_056693034.1"/>
</dbReference>
<feature type="repeat" description="RPEL" evidence="4">
    <location>
        <begin position="19"/>
        <end position="44"/>
    </location>
</feature>
<sequence length="181" mass="20587">MTSAIDETPLSAFPHERRNSLEKHLQTRPDMQDLKNRHILLNTNVAPSLQSAQQELDRQRATDSLKKNLEKRPERDELVERISPRSFCCLSDSTVYTCVTHAVFMPLTRYYPRTLSSAVILTRQGNILPASTAAPALQAHARELERHMLADNLEHKIQNRPEPEALITQGILTEDEDPRSA</sequence>
<dbReference type="GO" id="GO:0005634">
    <property type="term" value="C:nucleus"/>
    <property type="evidence" value="ECO:0007669"/>
    <property type="project" value="UniProtKB-SubCell"/>
</dbReference>
<dbReference type="Pfam" id="PF02755">
    <property type="entry name" value="RPEL"/>
    <property type="match status" value="2"/>
</dbReference>
<dbReference type="GO" id="GO:0003713">
    <property type="term" value="F:transcription coactivator activity"/>
    <property type="evidence" value="ECO:0007669"/>
    <property type="project" value="TreeGrafter"/>
</dbReference>
<dbReference type="Gene3D" id="6.10.150.10">
    <property type="match status" value="1"/>
</dbReference>
<feature type="region of interest" description="Disordered" evidence="5">
    <location>
        <begin position="50"/>
        <end position="77"/>
    </location>
</feature>
<dbReference type="AlphaFoldDB" id="A0A9W9VTR5"/>
<comment type="subcellular location">
    <subcellularLocation>
        <location evidence="1">Nucleus</location>
    </subcellularLocation>
</comment>
<feature type="repeat" description="RPEL" evidence="4">
    <location>
        <begin position="151"/>
        <end position="176"/>
    </location>
</feature>
<evidence type="ECO:0000256" key="2">
    <source>
        <dbReference type="ARBA" id="ARBA00022737"/>
    </source>
</evidence>
<evidence type="ECO:0000256" key="5">
    <source>
        <dbReference type="SAM" id="MobiDB-lite"/>
    </source>
</evidence>
<dbReference type="PANTHER" id="PTHR22793:SF12">
    <property type="entry name" value="MYOCARDIN-RELATED TRANSCRIPTION FACTOR, ISOFORM H"/>
    <property type="match status" value="1"/>
</dbReference>
<proteinExistence type="predicted"/>
<reference evidence="6" key="2">
    <citation type="journal article" date="2023" name="IMA Fungus">
        <title>Comparative genomic study of the Penicillium genus elucidates a diverse pangenome and 15 lateral gene transfer events.</title>
        <authorList>
            <person name="Petersen C."/>
            <person name="Sorensen T."/>
            <person name="Nielsen M.R."/>
            <person name="Sondergaard T.E."/>
            <person name="Sorensen J.L."/>
            <person name="Fitzpatrick D.A."/>
            <person name="Frisvad J.C."/>
            <person name="Nielsen K.L."/>
        </authorList>
    </citation>
    <scope>NUCLEOTIDE SEQUENCE</scope>
    <source>
        <strain evidence="6">IBT 29864</strain>
    </source>
</reference>
<dbReference type="SMART" id="SM00707">
    <property type="entry name" value="RPEL"/>
    <property type="match status" value="3"/>
</dbReference>
<evidence type="ECO:0000313" key="7">
    <source>
        <dbReference type="Proteomes" id="UP001147782"/>
    </source>
</evidence>
<feature type="compositionally biased region" description="Basic and acidic residues" evidence="5">
    <location>
        <begin position="55"/>
        <end position="77"/>
    </location>
</feature>
<comment type="caution">
    <text evidence="6">The sequence shown here is derived from an EMBL/GenBank/DDBJ whole genome shotgun (WGS) entry which is preliminary data.</text>
</comment>
<dbReference type="PROSITE" id="PS51073">
    <property type="entry name" value="RPEL"/>
    <property type="match status" value="2"/>
</dbReference>
<accession>A0A9W9VTR5</accession>
<dbReference type="GeneID" id="81432211"/>
<dbReference type="InterPro" id="IPR004018">
    <property type="entry name" value="RPEL_repeat"/>
</dbReference>
<keyword evidence="7" id="KW-1185">Reference proteome</keyword>
<dbReference type="GO" id="GO:0045944">
    <property type="term" value="P:positive regulation of transcription by RNA polymerase II"/>
    <property type="evidence" value="ECO:0007669"/>
    <property type="project" value="TreeGrafter"/>
</dbReference>
<name>A0A9W9VTR5_9EURO</name>
<evidence type="ECO:0000256" key="1">
    <source>
        <dbReference type="ARBA" id="ARBA00004123"/>
    </source>
</evidence>
<evidence type="ECO:0000313" key="6">
    <source>
        <dbReference type="EMBL" id="KAJ5389035.1"/>
    </source>
</evidence>
<keyword evidence="3" id="KW-0539">Nucleus</keyword>
<dbReference type="Gene3D" id="6.10.140.2040">
    <property type="match status" value="1"/>
</dbReference>
<reference evidence="6" key="1">
    <citation type="submission" date="2022-11" db="EMBL/GenBank/DDBJ databases">
        <authorList>
            <person name="Petersen C."/>
        </authorList>
    </citation>
    <scope>NUCLEOTIDE SEQUENCE</scope>
    <source>
        <strain evidence="6">IBT 29864</strain>
    </source>
</reference>
<gene>
    <name evidence="6" type="ORF">N7496_000103</name>
</gene>